<organism evidence="14 15">
    <name type="scientific">Triparma laevis f. longispina</name>
    <dbReference type="NCBI Taxonomy" id="1714387"/>
    <lineage>
        <taxon>Eukaryota</taxon>
        <taxon>Sar</taxon>
        <taxon>Stramenopiles</taxon>
        <taxon>Ochrophyta</taxon>
        <taxon>Bolidophyceae</taxon>
        <taxon>Parmales</taxon>
        <taxon>Triparmaceae</taxon>
        <taxon>Triparma</taxon>
    </lineage>
</organism>
<evidence type="ECO:0000256" key="2">
    <source>
        <dbReference type="ARBA" id="ARBA00007650"/>
    </source>
</evidence>
<dbReference type="GO" id="GO:0017038">
    <property type="term" value="P:protein import"/>
    <property type="evidence" value="ECO:0007669"/>
    <property type="project" value="InterPro"/>
</dbReference>
<dbReference type="InterPro" id="IPR014001">
    <property type="entry name" value="Helicase_ATP-bd"/>
</dbReference>
<keyword evidence="4 10" id="KW-0547">Nucleotide-binding</keyword>
<protein>
    <recommendedName>
        <fullName evidence="10">Protein translocase subunit SecA</fullName>
    </recommendedName>
</protein>
<dbReference type="InterPro" id="IPR000185">
    <property type="entry name" value="SecA"/>
</dbReference>
<dbReference type="SUPFAM" id="SSF52540">
    <property type="entry name" value="P-loop containing nucleoside triphosphate hydrolases"/>
    <property type="match status" value="2"/>
</dbReference>
<evidence type="ECO:0000256" key="10">
    <source>
        <dbReference type="RuleBase" id="RU003874"/>
    </source>
</evidence>
<keyword evidence="11" id="KW-0732">Signal</keyword>
<evidence type="ECO:0000256" key="11">
    <source>
        <dbReference type="SAM" id="SignalP"/>
    </source>
</evidence>
<dbReference type="PROSITE" id="PS51196">
    <property type="entry name" value="SECA_MOTOR_DEAD"/>
    <property type="match status" value="1"/>
</dbReference>
<keyword evidence="7" id="KW-1278">Translocase</keyword>
<dbReference type="NCBIfam" id="TIGR00963">
    <property type="entry name" value="secA"/>
    <property type="match status" value="1"/>
</dbReference>
<dbReference type="Gene3D" id="1.10.3060.10">
    <property type="entry name" value="Helical scaffold and wing domains of SecA"/>
    <property type="match status" value="1"/>
</dbReference>
<evidence type="ECO:0000259" key="13">
    <source>
        <dbReference type="PROSITE" id="PS51196"/>
    </source>
</evidence>
<evidence type="ECO:0000256" key="1">
    <source>
        <dbReference type="ARBA" id="ARBA00004170"/>
    </source>
</evidence>
<dbReference type="InterPro" id="IPR011130">
    <property type="entry name" value="SecA_preprotein_X-link_dom"/>
</dbReference>
<keyword evidence="5 10" id="KW-0067">ATP-binding</keyword>
<dbReference type="InterPro" id="IPR036266">
    <property type="entry name" value="SecA_Wing/Scaffold_sf"/>
</dbReference>
<dbReference type="GO" id="GO:0006886">
    <property type="term" value="P:intracellular protein transport"/>
    <property type="evidence" value="ECO:0007669"/>
    <property type="project" value="InterPro"/>
</dbReference>
<dbReference type="AlphaFoldDB" id="A0A9W7E1U6"/>
<dbReference type="InterPro" id="IPR044722">
    <property type="entry name" value="SecA_SF2_C"/>
</dbReference>
<evidence type="ECO:0000313" key="14">
    <source>
        <dbReference type="EMBL" id="GMH62210.1"/>
    </source>
</evidence>
<dbReference type="SMART" id="SM00957">
    <property type="entry name" value="SecA_DEAD"/>
    <property type="match status" value="1"/>
</dbReference>
<dbReference type="OrthoDB" id="27934at2759"/>
<dbReference type="GO" id="GO:0006605">
    <property type="term" value="P:protein targeting"/>
    <property type="evidence" value="ECO:0007669"/>
    <property type="project" value="InterPro"/>
</dbReference>
<dbReference type="EMBL" id="BRXW01000515">
    <property type="protein sequence ID" value="GMH62210.1"/>
    <property type="molecule type" value="Genomic_DNA"/>
</dbReference>
<dbReference type="Proteomes" id="UP001165122">
    <property type="component" value="Unassembled WGS sequence"/>
</dbReference>
<keyword evidence="9" id="KW-0472">Membrane</keyword>
<dbReference type="Pfam" id="PF01043">
    <property type="entry name" value="SecA_PP_bind"/>
    <property type="match status" value="1"/>
</dbReference>
<dbReference type="Pfam" id="PF07517">
    <property type="entry name" value="SecA_DEAD"/>
    <property type="match status" value="1"/>
</dbReference>
<evidence type="ECO:0000256" key="5">
    <source>
        <dbReference type="ARBA" id="ARBA00022840"/>
    </source>
</evidence>
<evidence type="ECO:0000256" key="9">
    <source>
        <dbReference type="ARBA" id="ARBA00023136"/>
    </source>
</evidence>
<feature type="chain" id="PRO_5040783467" description="Protein translocase subunit SecA" evidence="11">
    <location>
        <begin position="24"/>
        <end position="924"/>
    </location>
</feature>
<evidence type="ECO:0000313" key="15">
    <source>
        <dbReference type="Proteomes" id="UP001165122"/>
    </source>
</evidence>
<dbReference type="InterPro" id="IPR020937">
    <property type="entry name" value="SecA_CS"/>
</dbReference>
<comment type="caution">
    <text evidence="14">The sequence shown here is derived from an EMBL/GenBank/DDBJ whole genome shotgun (WGS) entry which is preliminary data.</text>
</comment>
<gene>
    <name evidence="14" type="ORF">TrLO_g1496</name>
</gene>
<feature type="signal peptide" evidence="11">
    <location>
        <begin position="1"/>
        <end position="23"/>
    </location>
</feature>
<dbReference type="SUPFAM" id="SSF81767">
    <property type="entry name" value="Pre-protein crosslinking domain of SecA"/>
    <property type="match status" value="1"/>
</dbReference>
<evidence type="ECO:0000256" key="3">
    <source>
        <dbReference type="ARBA" id="ARBA00022448"/>
    </source>
</evidence>
<dbReference type="SMART" id="SM00958">
    <property type="entry name" value="SecA_PP_bind"/>
    <property type="match status" value="1"/>
</dbReference>
<dbReference type="PANTHER" id="PTHR30612">
    <property type="entry name" value="SECA INNER MEMBRANE COMPONENT OF SEC PROTEIN SECRETION SYSTEM"/>
    <property type="match status" value="1"/>
</dbReference>
<dbReference type="PROSITE" id="PS51192">
    <property type="entry name" value="HELICASE_ATP_BIND_1"/>
    <property type="match status" value="1"/>
</dbReference>
<evidence type="ECO:0000256" key="8">
    <source>
        <dbReference type="ARBA" id="ARBA00023010"/>
    </source>
</evidence>
<dbReference type="SUPFAM" id="SSF81886">
    <property type="entry name" value="Helical scaffold and wing domains of SecA"/>
    <property type="match status" value="1"/>
</dbReference>
<dbReference type="PROSITE" id="PS01312">
    <property type="entry name" value="SECA"/>
    <property type="match status" value="1"/>
</dbReference>
<accession>A0A9W7E1U6</accession>
<evidence type="ECO:0000256" key="6">
    <source>
        <dbReference type="ARBA" id="ARBA00022927"/>
    </source>
</evidence>
<sequence length="924" mass="103323">MVLQNLSLLVPLLLLLLPKLTSPFLLSPRPHVTSHIRTFTKRFSTVESLFTLTSDPYIKKLSPLLEEINSLEPKYDSMSDADLQSTIKTLKTTSKLSPPQLSNAFALSREAIYRALLLRPYNVQILSALSLYNKKCIQMNTGEGKSLTTILPAFANFLEGRGTSVVTVNDYLAKRDYLAYSEVYSFLGMSVGLIQASMTEEQRAIEYEKDVVYVTNSEYGFDYLRDHLSYTKSGVVLGENFERRFIIVDEADSICIDEARTPLIISKSVKTNGQKYAIATKLATALQEKVHYDVDLKKKNVILTEVGYSDCENALKVPSLFKVEGGGSWAGYVVNAVKAKEIFKRDTDYAVVDENRVEIIDTFSGRVLEGRKYADGLHQAIEAKEGLEVSEQSQVIAKVTFQSFFRLFPNLSAMTGTALASASEFKRVYDLDVVEIPTERPLARRDYDDIIYKTRNAADRALVNEILGVSPRPVLVGTTSVEQSERIRGALKRNGVECELLNAEKENASRESEIVSQAGRLGKVTVATNMAGRGTDIKLGGDEGGMSFAFARAKVAEVCLAEGERSSLPPNPPPTYYPCEVTTEITNELSTISKDIKSEFPNMSARDLEEVLVLANDTTEGGDEPSYLIELRIVIAKVKEEFKRVLEEEKSEVLSLGGLYVMGTNRHESVRVDQQLRGRSGRQGDPGSSRFFLSFEDEMFTVFGGDKFSKMLEMFRVSEDMAIESKQVVDTLDKVQRTVEEEYEEVRSGVLSFDETLNGQRMVIYQDRAEILNLEGDEFDNFFGNWASKVVEDIVEGSKGDATKIENLITQFFPVLGGMLDASKLSVKNGAKEYLQVAVDEAVRVKMGEEREKWRKTAQYLCLVSLDNAFQDHLGNMDSLVESVTLRGYRGLDPKVEYQQDGFELFKGLQGTIRRNSVFSVMNN</sequence>
<dbReference type="InterPro" id="IPR036670">
    <property type="entry name" value="SecA_X-link_sf"/>
</dbReference>
<dbReference type="HAMAP" id="MF_01382">
    <property type="entry name" value="SecA"/>
    <property type="match status" value="1"/>
</dbReference>
<feature type="domain" description="Helicase ATP-binding" evidence="12">
    <location>
        <begin position="126"/>
        <end position="287"/>
    </location>
</feature>
<dbReference type="CDD" id="cd17928">
    <property type="entry name" value="DEXDc_SecA"/>
    <property type="match status" value="1"/>
</dbReference>
<evidence type="ECO:0000259" key="12">
    <source>
        <dbReference type="PROSITE" id="PS51192"/>
    </source>
</evidence>
<dbReference type="PRINTS" id="PR00906">
    <property type="entry name" value="SECA"/>
</dbReference>
<dbReference type="InterPro" id="IPR011116">
    <property type="entry name" value="SecA_Wing/Scaffold"/>
</dbReference>
<dbReference type="InterPro" id="IPR027417">
    <property type="entry name" value="P-loop_NTPase"/>
</dbReference>
<proteinExistence type="inferred from homology"/>
<dbReference type="Gene3D" id="3.90.1440.10">
    <property type="entry name" value="SecA, preprotein cross-linking domain"/>
    <property type="match status" value="1"/>
</dbReference>
<dbReference type="Pfam" id="PF07516">
    <property type="entry name" value="SecA_SW"/>
    <property type="match status" value="1"/>
</dbReference>
<comment type="similarity">
    <text evidence="2 10">Belongs to the SecA family.</text>
</comment>
<evidence type="ECO:0000256" key="7">
    <source>
        <dbReference type="ARBA" id="ARBA00022967"/>
    </source>
</evidence>
<dbReference type="Gene3D" id="3.40.50.300">
    <property type="entry name" value="P-loop containing nucleotide triphosphate hydrolases"/>
    <property type="match status" value="2"/>
</dbReference>
<comment type="subcellular location">
    <subcellularLocation>
        <location evidence="1">Membrane</location>
        <topology evidence="1">Peripheral membrane protein</topology>
    </subcellularLocation>
</comment>
<reference evidence="15" key="1">
    <citation type="journal article" date="2023" name="Commun. Biol.">
        <title>Genome analysis of Parmales, the sister group of diatoms, reveals the evolutionary specialization of diatoms from phago-mixotrophs to photoautotrophs.</title>
        <authorList>
            <person name="Ban H."/>
            <person name="Sato S."/>
            <person name="Yoshikawa S."/>
            <person name="Yamada K."/>
            <person name="Nakamura Y."/>
            <person name="Ichinomiya M."/>
            <person name="Sato N."/>
            <person name="Blanc-Mathieu R."/>
            <person name="Endo H."/>
            <person name="Kuwata A."/>
            <person name="Ogata H."/>
        </authorList>
    </citation>
    <scope>NUCLEOTIDE SEQUENCE [LARGE SCALE GENOMIC DNA]</scope>
    <source>
        <strain evidence="15">NIES 3700</strain>
    </source>
</reference>
<dbReference type="Pfam" id="PF21090">
    <property type="entry name" value="P-loop_SecA"/>
    <property type="match status" value="1"/>
</dbReference>
<dbReference type="InterPro" id="IPR014018">
    <property type="entry name" value="SecA_motor_DEAD"/>
</dbReference>
<keyword evidence="6 10" id="KW-0653">Protein transport</keyword>
<dbReference type="GO" id="GO:0005524">
    <property type="term" value="F:ATP binding"/>
    <property type="evidence" value="ECO:0007669"/>
    <property type="project" value="UniProtKB-KW"/>
</dbReference>
<keyword evidence="15" id="KW-1185">Reference proteome</keyword>
<dbReference type="GO" id="GO:0016020">
    <property type="term" value="C:membrane"/>
    <property type="evidence" value="ECO:0007669"/>
    <property type="project" value="UniProtKB-SubCell"/>
</dbReference>
<feature type="domain" description="SecA family profile" evidence="13">
    <location>
        <begin position="43"/>
        <end position="724"/>
    </location>
</feature>
<name>A0A9W7E1U6_9STRA</name>
<evidence type="ECO:0000256" key="4">
    <source>
        <dbReference type="ARBA" id="ARBA00022741"/>
    </source>
</evidence>
<keyword evidence="3 10" id="KW-0813">Transport</keyword>
<keyword evidence="8 10" id="KW-0811">Translocation</keyword>
<dbReference type="InterPro" id="IPR011115">
    <property type="entry name" value="SecA_DEAD"/>
</dbReference>
<dbReference type="PANTHER" id="PTHR30612:SF0">
    <property type="entry name" value="CHLOROPLAST PROTEIN-TRANSPORTING ATPASE"/>
    <property type="match status" value="1"/>
</dbReference>